<evidence type="ECO:0000256" key="6">
    <source>
        <dbReference type="SAM" id="Phobius"/>
    </source>
</evidence>
<feature type="transmembrane region" description="Helical" evidence="6">
    <location>
        <begin position="6"/>
        <end position="28"/>
    </location>
</feature>
<proteinExistence type="predicted"/>
<feature type="transmembrane region" description="Helical" evidence="6">
    <location>
        <begin position="215"/>
        <end position="236"/>
    </location>
</feature>
<dbReference type="PANTHER" id="PTHR30250:SF11">
    <property type="entry name" value="O-ANTIGEN TRANSPORTER-RELATED"/>
    <property type="match status" value="1"/>
</dbReference>
<feature type="transmembrane region" description="Helical" evidence="6">
    <location>
        <begin position="349"/>
        <end position="369"/>
    </location>
</feature>
<evidence type="ECO:0000256" key="4">
    <source>
        <dbReference type="ARBA" id="ARBA00022989"/>
    </source>
</evidence>
<comment type="caution">
    <text evidence="7">The sequence shown here is derived from an EMBL/GenBank/DDBJ whole genome shotgun (WGS) entry which is preliminary data.</text>
</comment>
<accession>A0ABS1JG36</accession>
<organism evidence="7 8">
    <name type="scientific">Tumebacillus amylolyticus</name>
    <dbReference type="NCBI Taxonomy" id="2801339"/>
    <lineage>
        <taxon>Bacteria</taxon>
        <taxon>Bacillati</taxon>
        <taxon>Bacillota</taxon>
        <taxon>Bacilli</taxon>
        <taxon>Bacillales</taxon>
        <taxon>Alicyclobacillaceae</taxon>
        <taxon>Tumebacillus</taxon>
    </lineage>
</organism>
<evidence type="ECO:0000256" key="3">
    <source>
        <dbReference type="ARBA" id="ARBA00022692"/>
    </source>
</evidence>
<keyword evidence="5 6" id="KW-0472">Membrane</keyword>
<evidence type="ECO:0000313" key="8">
    <source>
        <dbReference type="Proteomes" id="UP000602284"/>
    </source>
</evidence>
<feature type="transmembrane region" description="Helical" evidence="6">
    <location>
        <begin position="323"/>
        <end position="343"/>
    </location>
</feature>
<feature type="transmembrane region" description="Helical" evidence="6">
    <location>
        <begin position="135"/>
        <end position="156"/>
    </location>
</feature>
<feature type="transmembrane region" description="Helical" evidence="6">
    <location>
        <begin position="257"/>
        <end position="280"/>
    </location>
</feature>
<feature type="transmembrane region" description="Helical" evidence="6">
    <location>
        <begin position="405"/>
        <end position="429"/>
    </location>
</feature>
<comment type="subcellular location">
    <subcellularLocation>
        <location evidence="1">Cell membrane</location>
        <topology evidence="1">Multi-pass membrane protein</topology>
    </subcellularLocation>
</comment>
<name>A0ABS1JG36_9BACL</name>
<evidence type="ECO:0000256" key="1">
    <source>
        <dbReference type="ARBA" id="ARBA00004651"/>
    </source>
</evidence>
<dbReference type="PANTHER" id="PTHR30250">
    <property type="entry name" value="PST FAMILY PREDICTED COLANIC ACID TRANSPORTER"/>
    <property type="match status" value="1"/>
</dbReference>
<keyword evidence="4 6" id="KW-1133">Transmembrane helix</keyword>
<protein>
    <submittedName>
        <fullName evidence="7">Lipopolysaccharide biosynthesis protein</fullName>
    </submittedName>
</protein>
<keyword evidence="8" id="KW-1185">Reference proteome</keyword>
<dbReference type="Proteomes" id="UP000602284">
    <property type="component" value="Unassembled WGS sequence"/>
</dbReference>
<dbReference type="Pfam" id="PF13440">
    <property type="entry name" value="Polysacc_synt_3"/>
    <property type="match status" value="1"/>
</dbReference>
<keyword evidence="3 6" id="KW-0812">Transmembrane</keyword>
<dbReference type="EMBL" id="JAEQNB010000009">
    <property type="protein sequence ID" value="MBL0389242.1"/>
    <property type="molecule type" value="Genomic_DNA"/>
</dbReference>
<reference evidence="7 8" key="1">
    <citation type="submission" date="2021-01" db="EMBL/GenBank/DDBJ databases">
        <title>Tumebacillus sp. strain ITR2 16S ribosomal RNA gene Genome sequencing and assembly.</title>
        <authorList>
            <person name="Kang M."/>
        </authorList>
    </citation>
    <scope>NUCLEOTIDE SEQUENCE [LARGE SCALE GENOMIC DNA]</scope>
    <source>
        <strain evidence="7 8">ITR2</strain>
    </source>
</reference>
<keyword evidence="2" id="KW-1003">Cell membrane</keyword>
<feature type="transmembrane region" description="Helical" evidence="6">
    <location>
        <begin position="381"/>
        <end position="399"/>
    </location>
</feature>
<evidence type="ECO:0000256" key="2">
    <source>
        <dbReference type="ARBA" id="ARBA00022475"/>
    </source>
</evidence>
<evidence type="ECO:0000256" key="5">
    <source>
        <dbReference type="ARBA" id="ARBA00023136"/>
    </source>
</evidence>
<feature type="transmembrane region" description="Helical" evidence="6">
    <location>
        <begin position="108"/>
        <end position="129"/>
    </location>
</feature>
<feature type="transmembrane region" description="Helical" evidence="6">
    <location>
        <begin position="49"/>
        <end position="73"/>
    </location>
</feature>
<evidence type="ECO:0000313" key="7">
    <source>
        <dbReference type="EMBL" id="MBL0389242.1"/>
    </source>
</evidence>
<feature type="transmembrane region" description="Helical" evidence="6">
    <location>
        <begin position="79"/>
        <end position="96"/>
    </location>
</feature>
<feature type="transmembrane region" description="Helical" evidence="6">
    <location>
        <begin position="292"/>
        <end position="311"/>
    </location>
</feature>
<dbReference type="InterPro" id="IPR050833">
    <property type="entry name" value="Poly_Biosynth_Transport"/>
</dbReference>
<sequence>MPGEYGRYTLLLSTASLLNVVCFQWLRVGLLRYLPMYEKDRKDVFLSTVWTGCLLIMGVTGVGVLSAGLLGWFPDNLPWELVLGSLWIFAFFELFLEAARSGLSPMRYGILSISKAVLTVLSGVLFAYGGFGGQGLVYGLMIGMVVPLLFFGRTILRQIKPKLTDRAILLQLWKYGLPLTLTFSLGYLIYSSDRFLLGYFLGEGMTGTYAVAYDLTQQTLVLVMVVVNLASYPLVVRTLENQGVDEAGKALRSAASLLMAVALPLTVVFICLAGNISTVLFGIEYRGVATQIMPWIALSAFLQGFKSYFLDQAFQLGRKTSQQIWPVLGALVINLLLNLWWIPLWGVQGSAYAACVAYGFACLTSWTLGRRVFPISLPLAEFGKTLGAVVILALVLLLVNGWSGIVALLGQALIGGVLYALLAFGLNLGGVRQLLRRRRNS</sequence>
<gene>
    <name evidence="7" type="ORF">JJB07_21855</name>
</gene>
<feature type="transmembrane region" description="Helical" evidence="6">
    <location>
        <begin position="168"/>
        <end position="190"/>
    </location>
</feature>